<evidence type="ECO:0000256" key="1">
    <source>
        <dbReference type="SAM" id="MobiDB-lite"/>
    </source>
</evidence>
<gene>
    <name evidence="3" type="ORF">PoB_004349200</name>
</gene>
<evidence type="ECO:0000313" key="4">
    <source>
        <dbReference type="Proteomes" id="UP000735302"/>
    </source>
</evidence>
<reference evidence="3 4" key="1">
    <citation type="journal article" date="2021" name="Elife">
        <title>Chloroplast acquisition without the gene transfer in kleptoplastic sea slugs, Plakobranchus ocellatus.</title>
        <authorList>
            <person name="Maeda T."/>
            <person name="Takahashi S."/>
            <person name="Yoshida T."/>
            <person name="Shimamura S."/>
            <person name="Takaki Y."/>
            <person name="Nagai Y."/>
            <person name="Toyoda A."/>
            <person name="Suzuki Y."/>
            <person name="Arimoto A."/>
            <person name="Ishii H."/>
            <person name="Satoh N."/>
            <person name="Nishiyama T."/>
            <person name="Hasebe M."/>
            <person name="Maruyama T."/>
            <person name="Minagawa J."/>
            <person name="Obokata J."/>
            <person name="Shigenobu S."/>
        </authorList>
    </citation>
    <scope>NUCLEOTIDE SEQUENCE [LARGE SCALE GENOMIC DNA]</scope>
</reference>
<feature type="domain" description="Methyltransferase type 11" evidence="2">
    <location>
        <begin position="71"/>
        <end position="165"/>
    </location>
</feature>
<protein>
    <submittedName>
        <fullName evidence="3">Williams-Beuren syndrome chromosomal region 27 protein</fullName>
    </submittedName>
</protein>
<evidence type="ECO:0000313" key="3">
    <source>
        <dbReference type="EMBL" id="GFO16987.1"/>
    </source>
</evidence>
<dbReference type="InterPro" id="IPR029063">
    <property type="entry name" value="SAM-dependent_MTases_sf"/>
</dbReference>
<comment type="caution">
    <text evidence="3">The sequence shown here is derived from an EMBL/GenBank/DDBJ whole genome shotgun (WGS) entry which is preliminary data.</text>
</comment>
<evidence type="ECO:0000259" key="2">
    <source>
        <dbReference type="Pfam" id="PF08241"/>
    </source>
</evidence>
<keyword evidence="4" id="KW-1185">Reference proteome</keyword>
<dbReference type="EMBL" id="BLXT01004727">
    <property type="protein sequence ID" value="GFO16987.1"/>
    <property type="molecule type" value="Genomic_DNA"/>
</dbReference>
<dbReference type="SUPFAM" id="SSF53335">
    <property type="entry name" value="S-adenosyl-L-methionine-dependent methyltransferases"/>
    <property type="match status" value="1"/>
</dbReference>
<feature type="compositionally biased region" description="Low complexity" evidence="1">
    <location>
        <begin position="230"/>
        <end position="241"/>
    </location>
</feature>
<dbReference type="AlphaFoldDB" id="A0AAV4BC25"/>
<dbReference type="Gene3D" id="3.40.50.150">
    <property type="entry name" value="Vaccinia Virus protein VP39"/>
    <property type="match status" value="1"/>
</dbReference>
<dbReference type="GO" id="GO:0008757">
    <property type="term" value="F:S-adenosylmethionine-dependent methyltransferase activity"/>
    <property type="evidence" value="ECO:0007669"/>
    <property type="project" value="InterPro"/>
</dbReference>
<dbReference type="Pfam" id="PF08241">
    <property type="entry name" value="Methyltransf_11"/>
    <property type="match status" value="1"/>
</dbReference>
<accession>A0AAV4BC25</accession>
<sequence>MSHHSFKDASEFIQSFHKPGLSSTECVSGYNEESAIKVYNDYSIVLSYNGPVYIANMLAGLIPDKDKTKVLDLAAGTGLVGEALYKRGFRNLDALDGGEALVNFCKSTGVFQDLFTCIIGDGHKLPMKDNTYDAIACSGGTIENHLPPSSQIEIARIIKPGGFFVNAYRANLHETEEEYANEWREVAERLENEGTWTLYGRFFFKKFHKLSQGQMDVYQKFPQQGDLRLSGPPSGQSASAGVRTRDRRVPSDLRADSLAAEPPTPPTPFFFFSGSFIAKEAFEQSISAILRYP</sequence>
<feature type="region of interest" description="Disordered" evidence="1">
    <location>
        <begin position="224"/>
        <end position="249"/>
    </location>
</feature>
<name>A0AAV4BC25_9GAST</name>
<organism evidence="3 4">
    <name type="scientific">Plakobranchus ocellatus</name>
    <dbReference type="NCBI Taxonomy" id="259542"/>
    <lineage>
        <taxon>Eukaryota</taxon>
        <taxon>Metazoa</taxon>
        <taxon>Spiralia</taxon>
        <taxon>Lophotrochozoa</taxon>
        <taxon>Mollusca</taxon>
        <taxon>Gastropoda</taxon>
        <taxon>Heterobranchia</taxon>
        <taxon>Euthyneura</taxon>
        <taxon>Panpulmonata</taxon>
        <taxon>Sacoglossa</taxon>
        <taxon>Placobranchoidea</taxon>
        <taxon>Plakobranchidae</taxon>
        <taxon>Plakobranchus</taxon>
    </lineage>
</organism>
<proteinExistence type="predicted"/>
<dbReference type="CDD" id="cd02440">
    <property type="entry name" value="AdoMet_MTases"/>
    <property type="match status" value="1"/>
</dbReference>
<dbReference type="InterPro" id="IPR013216">
    <property type="entry name" value="Methyltransf_11"/>
</dbReference>
<dbReference type="Proteomes" id="UP000735302">
    <property type="component" value="Unassembled WGS sequence"/>
</dbReference>